<dbReference type="GO" id="GO:0010485">
    <property type="term" value="F:histone H4 acetyltransferase activity"/>
    <property type="evidence" value="ECO:0007669"/>
    <property type="project" value="InterPro"/>
</dbReference>
<evidence type="ECO:0000259" key="13">
    <source>
        <dbReference type="PROSITE" id="PS51186"/>
    </source>
</evidence>
<dbReference type="GO" id="GO:1990189">
    <property type="term" value="F:protein N-terminal-serine acetyltransferase activity"/>
    <property type="evidence" value="ECO:0007669"/>
    <property type="project" value="UniProtKB-EC"/>
</dbReference>
<evidence type="ECO:0000256" key="10">
    <source>
        <dbReference type="ARBA" id="ARBA00047821"/>
    </source>
</evidence>
<evidence type="ECO:0000256" key="9">
    <source>
        <dbReference type="ARBA" id="ARBA00023315"/>
    </source>
</evidence>
<proteinExistence type="inferred from homology"/>
<feature type="domain" description="N-acetyltransferase" evidence="13">
    <location>
        <begin position="55"/>
        <end position="215"/>
    </location>
</feature>
<evidence type="ECO:0000256" key="5">
    <source>
        <dbReference type="ARBA" id="ARBA00015043"/>
    </source>
</evidence>
<evidence type="ECO:0000256" key="4">
    <source>
        <dbReference type="ARBA" id="ARBA00012950"/>
    </source>
</evidence>
<comment type="caution">
    <text evidence="14">The sequence shown here is derived from an EMBL/GenBank/DDBJ whole genome shotgun (WGS) entry which is preliminary data.</text>
</comment>
<dbReference type="GO" id="GO:0005634">
    <property type="term" value="C:nucleus"/>
    <property type="evidence" value="ECO:0007669"/>
    <property type="project" value="UniProtKB-SubCell"/>
</dbReference>
<comment type="catalytic activity">
    <reaction evidence="11">
        <text>N-terminal L-seryl-[histone H4] + acetyl-CoA = N-terminal N(alpha)-acetyl-L-seryl-[histone H4] + CoA + H(+)</text>
        <dbReference type="Rhea" id="RHEA:50596"/>
        <dbReference type="Rhea" id="RHEA-COMP:12740"/>
        <dbReference type="Rhea" id="RHEA-COMP:12743"/>
        <dbReference type="ChEBI" id="CHEBI:15378"/>
        <dbReference type="ChEBI" id="CHEBI:57287"/>
        <dbReference type="ChEBI" id="CHEBI:57288"/>
        <dbReference type="ChEBI" id="CHEBI:64738"/>
        <dbReference type="ChEBI" id="CHEBI:83690"/>
        <dbReference type="EC" id="2.3.1.257"/>
    </reaction>
</comment>
<keyword evidence="6" id="KW-0963">Cytoplasm</keyword>
<protein>
    <recommendedName>
        <fullName evidence="5">N-alpha-acetyltransferase 40</fullName>
        <ecNumber evidence="4">2.3.1.257</ecNumber>
    </recommendedName>
</protein>
<accession>A0A8J2SUP8</accession>
<evidence type="ECO:0000256" key="12">
    <source>
        <dbReference type="SAM" id="MobiDB-lite"/>
    </source>
</evidence>
<dbReference type="AlphaFoldDB" id="A0A8J2SUP8"/>
<dbReference type="OrthoDB" id="424551at2759"/>
<dbReference type="EC" id="2.3.1.257" evidence="4"/>
<comment type="similarity">
    <text evidence="3">Belongs to the acetyltransferase family. NAA40 subfamily.</text>
</comment>
<dbReference type="InterPro" id="IPR000182">
    <property type="entry name" value="GNAT_dom"/>
</dbReference>
<dbReference type="Pfam" id="PF00583">
    <property type="entry name" value="Acetyltransf_1"/>
    <property type="match status" value="1"/>
</dbReference>
<dbReference type="GO" id="GO:0005737">
    <property type="term" value="C:cytoplasm"/>
    <property type="evidence" value="ECO:0007669"/>
    <property type="project" value="UniProtKB-SubCell"/>
</dbReference>
<evidence type="ECO:0000256" key="11">
    <source>
        <dbReference type="ARBA" id="ARBA00049524"/>
    </source>
</evidence>
<comment type="catalytic activity">
    <reaction evidence="10">
        <text>N-terminal L-seryl-[histone H2A] + acetyl-CoA = N-terminal N(alpha)-acetyl-L-seryl-[histone H2A] + CoA + H(+)</text>
        <dbReference type="Rhea" id="RHEA:50600"/>
        <dbReference type="Rhea" id="RHEA-COMP:12742"/>
        <dbReference type="Rhea" id="RHEA-COMP:12744"/>
        <dbReference type="ChEBI" id="CHEBI:15378"/>
        <dbReference type="ChEBI" id="CHEBI:57287"/>
        <dbReference type="ChEBI" id="CHEBI:57288"/>
        <dbReference type="ChEBI" id="CHEBI:64738"/>
        <dbReference type="ChEBI" id="CHEBI:83690"/>
        <dbReference type="EC" id="2.3.1.257"/>
    </reaction>
</comment>
<dbReference type="InterPro" id="IPR016181">
    <property type="entry name" value="Acyl_CoA_acyltransferase"/>
</dbReference>
<keyword evidence="15" id="KW-1185">Reference proteome</keyword>
<dbReference type="Gene3D" id="3.40.630.30">
    <property type="match status" value="1"/>
</dbReference>
<keyword evidence="9" id="KW-0012">Acyltransferase</keyword>
<dbReference type="GO" id="GO:0043998">
    <property type="term" value="F:histone H2A acetyltransferase activity"/>
    <property type="evidence" value="ECO:0007669"/>
    <property type="project" value="InterPro"/>
</dbReference>
<evidence type="ECO:0000256" key="3">
    <source>
        <dbReference type="ARBA" id="ARBA00008870"/>
    </source>
</evidence>
<comment type="subcellular location">
    <subcellularLocation>
        <location evidence="2">Cytoplasm</location>
    </subcellularLocation>
    <subcellularLocation>
        <location evidence="1">Nucleus</location>
    </subcellularLocation>
</comment>
<sequence>MGKQSKSNAKKEQRKLTQRRRAALEERLRAPRALQDCGAGFLQPALLRVGDLEISFERTLSKPDLAACFDILEDNMKEQYEVNPWGWDPKMKRAELANDEARFVLVRDNDRVVAFAHFRFELDDDDAPERAVLYVRELQVAEARRGSGIGRRVMGLLQLVGAKLELDCVLLTVFESNKGALAFYEAKLKYGLDRDDPSLFGREESDLVVVTCFCLVSECVSGCCNERDGLHHTGAHTCARSRTAQAARDLVARAEARKAPAAQTEALAIFLAAEPTDGAAPAAPKKPLALKPLLTPKSKKAATKAMPKFKAKAEAAEHDAVDWKVGAREGGRGTQACYFSPGGRMYISVPDALTRMDEGPRLPTRAEQIMHCYPHIVLLLPRVSFLSPQRS</sequence>
<dbReference type="SUPFAM" id="SSF55729">
    <property type="entry name" value="Acyl-CoA N-acyltransferases (Nat)"/>
    <property type="match status" value="1"/>
</dbReference>
<gene>
    <name evidence="14" type="ORF">PECAL_4P06710</name>
</gene>
<keyword evidence="8" id="KW-0539">Nucleus</keyword>
<dbReference type="Proteomes" id="UP000789595">
    <property type="component" value="Unassembled WGS sequence"/>
</dbReference>
<dbReference type="PROSITE" id="PS51186">
    <property type="entry name" value="GNAT"/>
    <property type="match status" value="1"/>
</dbReference>
<dbReference type="PANTHER" id="PTHR20531:SF1">
    <property type="entry name" value="N-ALPHA-ACETYLTRANSFERASE 40"/>
    <property type="match status" value="1"/>
</dbReference>
<evidence type="ECO:0000256" key="1">
    <source>
        <dbReference type="ARBA" id="ARBA00004123"/>
    </source>
</evidence>
<dbReference type="EMBL" id="CAKKNE010000004">
    <property type="protein sequence ID" value="CAH0373469.1"/>
    <property type="molecule type" value="Genomic_DNA"/>
</dbReference>
<feature type="region of interest" description="Disordered" evidence="12">
    <location>
        <begin position="1"/>
        <end position="21"/>
    </location>
</feature>
<dbReference type="InterPro" id="IPR039949">
    <property type="entry name" value="NAA40"/>
</dbReference>
<evidence type="ECO:0000313" key="15">
    <source>
        <dbReference type="Proteomes" id="UP000789595"/>
    </source>
</evidence>
<reference evidence="14" key="1">
    <citation type="submission" date="2021-11" db="EMBL/GenBank/DDBJ databases">
        <authorList>
            <consortium name="Genoscope - CEA"/>
            <person name="William W."/>
        </authorList>
    </citation>
    <scope>NUCLEOTIDE SEQUENCE</scope>
</reference>
<evidence type="ECO:0000256" key="7">
    <source>
        <dbReference type="ARBA" id="ARBA00022679"/>
    </source>
</evidence>
<evidence type="ECO:0000313" key="14">
    <source>
        <dbReference type="EMBL" id="CAH0373469.1"/>
    </source>
</evidence>
<dbReference type="PANTHER" id="PTHR20531">
    <property type="entry name" value="N-ALPHA-ACETYLTRANSFERASE 40"/>
    <property type="match status" value="1"/>
</dbReference>
<evidence type="ECO:0000256" key="8">
    <source>
        <dbReference type="ARBA" id="ARBA00023242"/>
    </source>
</evidence>
<dbReference type="CDD" id="cd04301">
    <property type="entry name" value="NAT_SF"/>
    <property type="match status" value="1"/>
</dbReference>
<evidence type="ECO:0000256" key="6">
    <source>
        <dbReference type="ARBA" id="ARBA00022490"/>
    </source>
</evidence>
<organism evidence="14 15">
    <name type="scientific">Pelagomonas calceolata</name>
    <dbReference type="NCBI Taxonomy" id="35677"/>
    <lineage>
        <taxon>Eukaryota</taxon>
        <taxon>Sar</taxon>
        <taxon>Stramenopiles</taxon>
        <taxon>Ochrophyta</taxon>
        <taxon>Pelagophyceae</taxon>
        <taxon>Pelagomonadales</taxon>
        <taxon>Pelagomonadaceae</taxon>
        <taxon>Pelagomonas</taxon>
    </lineage>
</organism>
<name>A0A8J2SUP8_9STRA</name>
<keyword evidence="7" id="KW-0808">Transferase</keyword>
<evidence type="ECO:0000256" key="2">
    <source>
        <dbReference type="ARBA" id="ARBA00004496"/>
    </source>
</evidence>